<dbReference type="InterPro" id="IPR009822">
    <property type="entry name" value="YaeQ"/>
</dbReference>
<dbReference type="SMART" id="SM01322">
    <property type="entry name" value="YaeQ"/>
    <property type="match status" value="1"/>
</dbReference>
<gene>
    <name evidence="1" type="ORF">DFP76_107187</name>
</gene>
<dbReference type="Pfam" id="PF07152">
    <property type="entry name" value="YaeQ"/>
    <property type="match status" value="1"/>
</dbReference>
<dbReference type="InterPro" id="IPR038590">
    <property type="entry name" value="YaeQ_sf"/>
</dbReference>
<dbReference type="Proteomes" id="UP000252086">
    <property type="component" value="Unassembled WGS sequence"/>
</dbReference>
<organism evidence="1 2">
    <name type="scientific">Marinomonas aquiplantarum</name>
    <dbReference type="NCBI Taxonomy" id="491951"/>
    <lineage>
        <taxon>Bacteria</taxon>
        <taxon>Pseudomonadati</taxon>
        <taxon>Pseudomonadota</taxon>
        <taxon>Gammaproteobacteria</taxon>
        <taxon>Oceanospirillales</taxon>
        <taxon>Oceanospirillaceae</taxon>
        <taxon>Marinomonas</taxon>
    </lineage>
</organism>
<dbReference type="Gene3D" id="3.10.640.10">
    <property type="entry name" value="Restriction endonuclease-like alpha-beta roll domain"/>
    <property type="match status" value="1"/>
</dbReference>
<name>A0A366CXT6_9GAMM</name>
<evidence type="ECO:0000313" key="1">
    <source>
        <dbReference type="EMBL" id="RBO82029.1"/>
    </source>
</evidence>
<dbReference type="EMBL" id="QNRF01000007">
    <property type="protein sequence ID" value="RBO82029.1"/>
    <property type="molecule type" value="Genomic_DNA"/>
</dbReference>
<dbReference type="RefSeq" id="WP_113875212.1">
    <property type="nucleotide sequence ID" value="NZ_QNRF01000007.1"/>
</dbReference>
<reference evidence="1 2" key="1">
    <citation type="submission" date="2018-06" db="EMBL/GenBank/DDBJ databases">
        <title>Genomic Encyclopedia of Type Strains, Phase III (KMG-III): the genomes of soil and plant-associated and newly described type strains.</title>
        <authorList>
            <person name="Whitman W."/>
        </authorList>
    </citation>
    <scope>NUCLEOTIDE SEQUENCE [LARGE SCALE GENOMIC DNA]</scope>
    <source>
        <strain evidence="1 2">CECT 7732</strain>
    </source>
</reference>
<dbReference type="AlphaFoldDB" id="A0A366CXT6"/>
<sequence>MAIKATVYKASVQVSDMDRHHYQGYDLTLALHPSETEERMMVRLAAFALLADEKEGDEQLSFTKGISTEEEPDLWQKNFSDEILLWVELGQPDEKRLRKACGRAQQVVVVNYNDKSDIWWEQNRGKNSRFDNLRVLQFPEHQVLALAKICARSMQLNVTIQDGEMWVSGELGECALTPTWRGEQ</sequence>
<dbReference type="OrthoDB" id="5293309at2"/>
<dbReference type="InterPro" id="IPR011335">
    <property type="entry name" value="Restrct_endonuc-II-like"/>
</dbReference>
<accession>A0A366CXT6</accession>
<dbReference type="SUPFAM" id="SSF52980">
    <property type="entry name" value="Restriction endonuclease-like"/>
    <property type="match status" value="1"/>
</dbReference>
<dbReference type="PIRSF" id="PIRSF011484">
    <property type="entry name" value="YaeQ"/>
    <property type="match status" value="1"/>
</dbReference>
<keyword evidence="2" id="KW-1185">Reference proteome</keyword>
<proteinExistence type="predicted"/>
<evidence type="ECO:0000313" key="2">
    <source>
        <dbReference type="Proteomes" id="UP000252086"/>
    </source>
</evidence>
<dbReference type="PANTHER" id="PTHR38784:SF1">
    <property type="entry name" value="SUCROSE PHOSPHORYLASE"/>
    <property type="match status" value="1"/>
</dbReference>
<dbReference type="CDD" id="cd22368">
    <property type="entry name" value="YaeQ-like"/>
    <property type="match status" value="1"/>
</dbReference>
<protein>
    <submittedName>
        <fullName evidence="1">Uncharacterized protein YaeQ</fullName>
    </submittedName>
</protein>
<comment type="caution">
    <text evidence="1">The sequence shown here is derived from an EMBL/GenBank/DDBJ whole genome shotgun (WGS) entry which is preliminary data.</text>
</comment>
<dbReference type="PANTHER" id="PTHR38784">
    <property type="entry name" value="SUCROSE PHOSPHORYLASE"/>
    <property type="match status" value="1"/>
</dbReference>